<dbReference type="STRING" id="671143.DAMO_3018"/>
<dbReference type="Gene3D" id="1.10.287.130">
    <property type="match status" value="1"/>
</dbReference>
<dbReference type="PANTHER" id="PTHR43047">
    <property type="entry name" value="TWO-COMPONENT HISTIDINE PROTEIN KINASE"/>
    <property type="match status" value="1"/>
</dbReference>
<dbReference type="InterPro" id="IPR036097">
    <property type="entry name" value="HisK_dim/P_sf"/>
</dbReference>
<dbReference type="GO" id="GO:0005886">
    <property type="term" value="C:plasma membrane"/>
    <property type="evidence" value="ECO:0007669"/>
    <property type="project" value="TreeGrafter"/>
</dbReference>
<keyword evidence="6" id="KW-1133">Transmembrane helix</keyword>
<sequence length="627" mass="68243">MLLGFGLVCLALVAAPLTMYMVQSSRALRSAGLKHIGIAPSKALLRMVQLQQQHRGLSAGVLGGNTIMEAQRAAKQTETDKTVEAFDAIVTSDIHDPGLTAAWRGAFDAWRRLANGVSSCSISGEESFAAHTALISDNLKLLDLMLDYFGLSYDPTGHDYHLTMALLVHMPTLTEFLGQARARGMLLLAEKRITLADRTALIGLISNVERQHEYMERELDKAMALNPQMKTRLSHIAQGSMILAQRAAYVARTQVVEAEKLSYSPTDYFAIFTQAIDGQFALLDQAMIDLEGALQARIGALRNGQDTTIGFIALVIAVAVWLGIVIVRAIKQDIATLQQSEEVQRRHAGELEAVVDERTRELRAVNAQLEAASRHKSEFLTHMSHELRTPLNAILGFSELLRNPAIGSLNEQQARHLTHIQAGGKHLLVITNDLLDLAKVEAGKLQLHPEPFDIDKAILAALADIRPLADQKHLTLTLHADTALVPLTADPLRFKQIIYNLLSNAIKFTPEGGRITVTAHIGSSEGARLNPIPDTLYPGEFVEIAVADTGIGITAENLSRLFQPFTQLDPTLAKQYHGTGLGLALTKQLVELHGGRIWAASDGAGCGSCFTICFPLTPPARPEIVGR</sequence>
<reference evidence="8 9" key="1">
    <citation type="journal article" date="2010" name="Nature">
        <title>Nitrite-driven anaerobic methane oxidation by oxygenic bacteria.</title>
        <authorList>
            <person name="Ettwig K.F."/>
            <person name="Butler M.K."/>
            <person name="Le Paslier D."/>
            <person name="Pelletier E."/>
            <person name="Mangenot S."/>
            <person name="Kuypers M.M.M."/>
            <person name="Schreiber F."/>
            <person name="Dutilh B.E."/>
            <person name="Zedelius J."/>
            <person name="de Beer D."/>
            <person name="Gloerich J."/>
            <person name="Wessels H.J.C.T."/>
            <person name="van Allen T."/>
            <person name="Luesken F."/>
            <person name="Wu M."/>
            <person name="van de Pas-Schoonen K.T."/>
            <person name="Op den Camp H.J.M."/>
            <person name="Janssen-Megens E.M."/>
            <person name="Francoijs K-J."/>
            <person name="Stunnenberg H."/>
            <person name="Weissenbach J."/>
            <person name="Jetten M.S.M."/>
            <person name="Strous M."/>
        </authorList>
    </citation>
    <scope>NUCLEOTIDE SEQUENCE [LARGE SCALE GENOMIC DNA]</scope>
</reference>
<comment type="catalytic activity">
    <reaction evidence="1">
        <text>ATP + protein L-histidine = ADP + protein N-phospho-L-histidine.</text>
        <dbReference type="EC" id="2.7.13.3"/>
    </reaction>
</comment>
<feature type="transmembrane region" description="Helical" evidence="6">
    <location>
        <begin position="309"/>
        <end position="330"/>
    </location>
</feature>
<keyword evidence="3" id="KW-0597">Phosphoprotein</keyword>
<proteinExistence type="predicted"/>
<evidence type="ECO:0000256" key="3">
    <source>
        <dbReference type="ARBA" id="ARBA00022553"/>
    </source>
</evidence>
<evidence type="ECO:0000256" key="5">
    <source>
        <dbReference type="ARBA" id="ARBA00022777"/>
    </source>
</evidence>
<dbReference type="CDD" id="cd16922">
    <property type="entry name" value="HATPase_EvgS-ArcB-TorS-like"/>
    <property type="match status" value="1"/>
</dbReference>
<dbReference type="EC" id="2.7.13.3" evidence="2"/>
<dbReference type="InterPro" id="IPR005467">
    <property type="entry name" value="His_kinase_dom"/>
</dbReference>
<keyword evidence="5 8" id="KW-0418">Kinase</keyword>
<dbReference type="SMART" id="SM00388">
    <property type="entry name" value="HisKA"/>
    <property type="match status" value="1"/>
</dbReference>
<evidence type="ECO:0000256" key="6">
    <source>
        <dbReference type="SAM" id="Phobius"/>
    </source>
</evidence>
<dbReference type="KEGG" id="mox:DAMO_3018"/>
<evidence type="ECO:0000256" key="1">
    <source>
        <dbReference type="ARBA" id="ARBA00000085"/>
    </source>
</evidence>
<dbReference type="Gene3D" id="3.30.565.10">
    <property type="entry name" value="Histidine kinase-like ATPase, C-terminal domain"/>
    <property type="match status" value="1"/>
</dbReference>
<dbReference type="FunFam" id="3.30.565.10:FF:000010">
    <property type="entry name" value="Sensor histidine kinase RcsC"/>
    <property type="match status" value="1"/>
</dbReference>
<protein>
    <recommendedName>
        <fullName evidence="2">histidine kinase</fullName>
        <ecNumber evidence="2">2.7.13.3</ecNumber>
    </recommendedName>
</protein>
<dbReference type="SMART" id="SM00387">
    <property type="entry name" value="HATPase_c"/>
    <property type="match status" value="1"/>
</dbReference>
<dbReference type="Pfam" id="PF02518">
    <property type="entry name" value="HATPase_c"/>
    <property type="match status" value="1"/>
</dbReference>
<dbReference type="AlphaFoldDB" id="D5MMG9"/>
<dbReference type="InterPro" id="IPR003594">
    <property type="entry name" value="HATPase_dom"/>
</dbReference>
<accession>D5MMG9</accession>
<dbReference type="InterPro" id="IPR004358">
    <property type="entry name" value="Sig_transdc_His_kin-like_C"/>
</dbReference>
<dbReference type="Pfam" id="PF00512">
    <property type="entry name" value="HisKA"/>
    <property type="match status" value="1"/>
</dbReference>
<evidence type="ECO:0000313" key="8">
    <source>
        <dbReference type="EMBL" id="CBE70091.1"/>
    </source>
</evidence>
<dbReference type="PATRIC" id="fig|671143.5.peg.2647"/>
<dbReference type="GO" id="GO:0000155">
    <property type="term" value="F:phosphorelay sensor kinase activity"/>
    <property type="evidence" value="ECO:0007669"/>
    <property type="project" value="InterPro"/>
</dbReference>
<evidence type="ECO:0000256" key="4">
    <source>
        <dbReference type="ARBA" id="ARBA00022679"/>
    </source>
</evidence>
<dbReference type="InterPro" id="IPR003661">
    <property type="entry name" value="HisK_dim/P_dom"/>
</dbReference>
<name>D5MMG9_METO1</name>
<dbReference type="GO" id="GO:0009927">
    <property type="term" value="F:histidine phosphotransfer kinase activity"/>
    <property type="evidence" value="ECO:0007669"/>
    <property type="project" value="TreeGrafter"/>
</dbReference>
<keyword evidence="6" id="KW-0812">Transmembrane</keyword>
<evidence type="ECO:0000259" key="7">
    <source>
        <dbReference type="PROSITE" id="PS50109"/>
    </source>
</evidence>
<dbReference type="SUPFAM" id="SSF47384">
    <property type="entry name" value="Homodimeric domain of signal transducing histidine kinase"/>
    <property type="match status" value="1"/>
</dbReference>
<organism evidence="8 9">
    <name type="scientific">Methylomirabilis oxygeniifera</name>
    <dbReference type="NCBI Taxonomy" id="671143"/>
    <lineage>
        <taxon>Bacteria</taxon>
        <taxon>Candidatus Methylomirabilota</taxon>
        <taxon>Candidatus Methylomirabilia</taxon>
        <taxon>Candidatus Methylomirabilales</taxon>
        <taxon>Candidatus Methylomirabilaceae</taxon>
        <taxon>Candidatus Methylomirabilis</taxon>
    </lineage>
</organism>
<evidence type="ECO:0000256" key="2">
    <source>
        <dbReference type="ARBA" id="ARBA00012438"/>
    </source>
</evidence>
<dbReference type="PROSITE" id="PS50109">
    <property type="entry name" value="HIS_KIN"/>
    <property type="match status" value="1"/>
</dbReference>
<keyword evidence="4 8" id="KW-0808">Transferase</keyword>
<gene>
    <name evidence="8" type="ORF">DAMO_3018</name>
</gene>
<dbReference type="SUPFAM" id="SSF55874">
    <property type="entry name" value="ATPase domain of HSP90 chaperone/DNA topoisomerase II/histidine kinase"/>
    <property type="match status" value="1"/>
</dbReference>
<dbReference type="CDD" id="cd00082">
    <property type="entry name" value="HisKA"/>
    <property type="match status" value="1"/>
</dbReference>
<keyword evidence="6" id="KW-0472">Membrane</keyword>
<dbReference type="PANTHER" id="PTHR43047:SF72">
    <property type="entry name" value="OSMOSENSING HISTIDINE PROTEIN KINASE SLN1"/>
    <property type="match status" value="1"/>
</dbReference>
<dbReference type="eggNOG" id="COG2205">
    <property type="taxonomic scope" value="Bacteria"/>
</dbReference>
<dbReference type="InterPro" id="IPR036890">
    <property type="entry name" value="HATPase_C_sf"/>
</dbReference>
<dbReference type="EMBL" id="FP565575">
    <property type="protein sequence ID" value="CBE70091.1"/>
    <property type="molecule type" value="Genomic_DNA"/>
</dbReference>
<dbReference type="InterPro" id="IPR013587">
    <property type="entry name" value="Nitrate/nitrite_sensing"/>
</dbReference>
<evidence type="ECO:0000313" key="9">
    <source>
        <dbReference type="Proteomes" id="UP000006898"/>
    </source>
</evidence>
<dbReference type="PRINTS" id="PR00344">
    <property type="entry name" value="BCTRLSENSOR"/>
</dbReference>
<feature type="domain" description="Histidine kinase" evidence="7">
    <location>
        <begin position="382"/>
        <end position="618"/>
    </location>
</feature>
<dbReference type="Pfam" id="PF08376">
    <property type="entry name" value="NIT"/>
    <property type="match status" value="1"/>
</dbReference>
<dbReference type="HOGENOM" id="CLU_435957_0_0_0"/>
<dbReference type="Proteomes" id="UP000006898">
    <property type="component" value="Chromosome"/>
</dbReference>